<name>A0A9D1KYF5_9FIRM</name>
<reference evidence="2" key="2">
    <citation type="journal article" date="2021" name="PeerJ">
        <title>Extensive microbial diversity within the chicken gut microbiome revealed by metagenomics and culture.</title>
        <authorList>
            <person name="Gilroy R."/>
            <person name="Ravi A."/>
            <person name="Getino M."/>
            <person name="Pursley I."/>
            <person name="Horton D.L."/>
            <person name="Alikhan N.F."/>
            <person name="Baker D."/>
            <person name="Gharbi K."/>
            <person name="Hall N."/>
            <person name="Watson M."/>
            <person name="Adriaenssens E.M."/>
            <person name="Foster-Nyarko E."/>
            <person name="Jarju S."/>
            <person name="Secka A."/>
            <person name="Antonio M."/>
            <person name="Oren A."/>
            <person name="Chaudhuri R.R."/>
            <person name="La Ragione R."/>
            <person name="Hildebrand F."/>
            <person name="Pallen M.J."/>
        </authorList>
    </citation>
    <scope>NUCLEOTIDE SEQUENCE</scope>
    <source>
        <strain evidence="2">CHK187-14744</strain>
    </source>
</reference>
<gene>
    <name evidence="2" type="ORF">IAB63_10785</name>
</gene>
<dbReference type="PANTHER" id="PTHR43404:SF2">
    <property type="entry name" value="LIPOPOLYSACCHARIDE CHOLINEPHOSPHOTRANSFERASE LICD"/>
    <property type="match status" value="1"/>
</dbReference>
<dbReference type="AlphaFoldDB" id="A0A9D1KYF5"/>
<reference evidence="2" key="1">
    <citation type="submission" date="2020-10" db="EMBL/GenBank/DDBJ databases">
        <authorList>
            <person name="Gilroy R."/>
        </authorList>
    </citation>
    <scope>NUCLEOTIDE SEQUENCE</scope>
    <source>
        <strain evidence="2">CHK187-14744</strain>
    </source>
</reference>
<dbReference type="Pfam" id="PF04991">
    <property type="entry name" value="LicD"/>
    <property type="match status" value="1"/>
</dbReference>
<feature type="domain" description="LicD/FKTN/FKRP nucleotidyltransferase" evidence="1">
    <location>
        <begin position="27"/>
        <end position="250"/>
    </location>
</feature>
<dbReference type="PANTHER" id="PTHR43404">
    <property type="entry name" value="LIPOPOLYSACCHARIDE CHOLINEPHOSPHOTRANSFERASE LICD"/>
    <property type="match status" value="1"/>
</dbReference>
<dbReference type="InterPro" id="IPR052942">
    <property type="entry name" value="LPS_cholinephosphotransferase"/>
</dbReference>
<protein>
    <submittedName>
        <fullName evidence="2">LicD family protein</fullName>
    </submittedName>
</protein>
<dbReference type="InterPro" id="IPR007074">
    <property type="entry name" value="LicD/FKTN/FKRP_NTP_transf"/>
</dbReference>
<dbReference type="Proteomes" id="UP000824164">
    <property type="component" value="Unassembled WGS sequence"/>
</dbReference>
<comment type="caution">
    <text evidence="2">The sequence shown here is derived from an EMBL/GenBank/DDBJ whole genome shotgun (WGS) entry which is preliminary data.</text>
</comment>
<accession>A0A9D1KYF5</accession>
<evidence type="ECO:0000259" key="1">
    <source>
        <dbReference type="Pfam" id="PF04991"/>
    </source>
</evidence>
<organism evidence="2 3">
    <name type="scientific">Candidatus Onthocola gallistercoris</name>
    <dbReference type="NCBI Taxonomy" id="2840876"/>
    <lineage>
        <taxon>Bacteria</taxon>
        <taxon>Bacillati</taxon>
        <taxon>Bacillota</taxon>
        <taxon>Bacilli</taxon>
        <taxon>Candidatus Onthocola</taxon>
    </lineage>
</organism>
<evidence type="ECO:0000313" key="3">
    <source>
        <dbReference type="Proteomes" id="UP000824164"/>
    </source>
</evidence>
<sequence length="290" mass="34916">MRAKEMEELRQLQKKSLEILLMFKEFCDRHHLLFYFCGGCCIGTLRHKGFIPWDDDIDVFMPRKDYERLRKLWRQEMDPKKYAYCRSNKKRFYRSLLTAISDEQTTFIKERQKDLNIQHGVRLEILPLDGCPDSRFKRKLQIIWALIYQIYMNQEAPTSKGKALEMVGRIMLAVCPGWKRRYKVARFAEKQMSKYPIEQCSKITELCARYQYMVNEYPKEAFDHAVYKEFEGHMMPIPAGYDTYLHMAFGDYMQMPPESEQMPKHEAVFVDLEHGYRRYKGKYYCRKDEA</sequence>
<dbReference type="GO" id="GO:0009100">
    <property type="term" value="P:glycoprotein metabolic process"/>
    <property type="evidence" value="ECO:0007669"/>
    <property type="project" value="UniProtKB-ARBA"/>
</dbReference>
<evidence type="ECO:0000313" key="2">
    <source>
        <dbReference type="EMBL" id="HIU03724.1"/>
    </source>
</evidence>
<proteinExistence type="predicted"/>
<dbReference type="EMBL" id="DVLT01000069">
    <property type="protein sequence ID" value="HIU03724.1"/>
    <property type="molecule type" value="Genomic_DNA"/>
</dbReference>